<accession>A0A0D2N4M5</accession>
<protein>
    <submittedName>
        <fullName evidence="1">Uncharacterized protein</fullName>
    </submittedName>
</protein>
<dbReference type="AlphaFoldDB" id="A0A0D2N4M5"/>
<evidence type="ECO:0000313" key="2">
    <source>
        <dbReference type="Proteomes" id="UP000054270"/>
    </source>
</evidence>
<gene>
    <name evidence="1" type="ORF">HYPSUDRAFT_117502</name>
</gene>
<reference evidence="2" key="1">
    <citation type="submission" date="2014-04" db="EMBL/GenBank/DDBJ databases">
        <title>Evolutionary Origins and Diversification of the Mycorrhizal Mutualists.</title>
        <authorList>
            <consortium name="DOE Joint Genome Institute"/>
            <consortium name="Mycorrhizal Genomics Consortium"/>
            <person name="Kohler A."/>
            <person name="Kuo A."/>
            <person name="Nagy L.G."/>
            <person name="Floudas D."/>
            <person name="Copeland A."/>
            <person name="Barry K.W."/>
            <person name="Cichocki N."/>
            <person name="Veneault-Fourrey C."/>
            <person name="LaButti K."/>
            <person name="Lindquist E.A."/>
            <person name="Lipzen A."/>
            <person name="Lundell T."/>
            <person name="Morin E."/>
            <person name="Murat C."/>
            <person name="Riley R."/>
            <person name="Ohm R."/>
            <person name="Sun H."/>
            <person name="Tunlid A."/>
            <person name="Henrissat B."/>
            <person name="Grigoriev I.V."/>
            <person name="Hibbett D.S."/>
            <person name="Martin F."/>
        </authorList>
    </citation>
    <scope>NUCLEOTIDE SEQUENCE [LARGE SCALE GENOMIC DNA]</scope>
    <source>
        <strain evidence="2">FD-334 SS-4</strain>
    </source>
</reference>
<proteinExistence type="predicted"/>
<organism evidence="1 2">
    <name type="scientific">Hypholoma sublateritium (strain FD-334 SS-4)</name>
    <dbReference type="NCBI Taxonomy" id="945553"/>
    <lineage>
        <taxon>Eukaryota</taxon>
        <taxon>Fungi</taxon>
        <taxon>Dikarya</taxon>
        <taxon>Basidiomycota</taxon>
        <taxon>Agaricomycotina</taxon>
        <taxon>Agaricomycetes</taxon>
        <taxon>Agaricomycetidae</taxon>
        <taxon>Agaricales</taxon>
        <taxon>Agaricineae</taxon>
        <taxon>Strophariaceae</taxon>
        <taxon>Hypholoma</taxon>
    </lineage>
</organism>
<dbReference type="Proteomes" id="UP000054270">
    <property type="component" value="Unassembled WGS sequence"/>
</dbReference>
<dbReference type="OrthoDB" id="2677451at2759"/>
<sequence>IGPMPPPAHEDYAVALMNHALDGGLLHFIDLTRRKPVGTVTVRLPLKKGIIRDIDFPADIPREDFFDRVLANMALDRATAQLGWRSNDEPKRGPVHRLAIDDSDDVDGAFRTLLKTKNRPRRQREVFMEIIHL</sequence>
<dbReference type="EMBL" id="KN817693">
    <property type="protein sequence ID" value="KJA14119.1"/>
    <property type="molecule type" value="Genomic_DNA"/>
</dbReference>
<name>A0A0D2N4M5_HYPSF</name>
<feature type="non-terminal residue" evidence="1">
    <location>
        <position position="133"/>
    </location>
</feature>
<evidence type="ECO:0000313" key="1">
    <source>
        <dbReference type="EMBL" id="KJA14119.1"/>
    </source>
</evidence>
<keyword evidence="2" id="KW-1185">Reference proteome</keyword>
<feature type="non-terminal residue" evidence="1">
    <location>
        <position position="1"/>
    </location>
</feature>